<dbReference type="AlphaFoldDB" id="A0A6A5C061"/>
<proteinExistence type="predicted"/>
<dbReference type="RefSeq" id="XP_044564875.1">
    <property type="nucleotide sequence ID" value="XM_044703999.1"/>
</dbReference>
<gene>
    <name evidence="2" type="ORF">FDP41_013376</name>
</gene>
<evidence type="ECO:0000313" key="2">
    <source>
        <dbReference type="EMBL" id="KAF0980162.1"/>
    </source>
</evidence>
<organism evidence="2 3">
    <name type="scientific">Naegleria fowleri</name>
    <name type="common">Brain eating amoeba</name>
    <dbReference type="NCBI Taxonomy" id="5763"/>
    <lineage>
        <taxon>Eukaryota</taxon>
        <taxon>Discoba</taxon>
        <taxon>Heterolobosea</taxon>
        <taxon>Tetramitia</taxon>
        <taxon>Eutetramitia</taxon>
        <taxon>Vahlkampfiidae</taxon>
        <taxon>Naegleria</taxon>
    </lineage>
</organism>
<dbReference type="EMBL" id="VFQX01000019">
    <property type="protein sequence ID" value="KAF0980162.1"/>
    <property type="molecule type" value="Genomic_DNA"/>
</dbReference>
<evidence type="ECO:0000313" key="3">
    <source>
        <dbReference type="Proteomes" id="UP000444721"/>
    </source>
</evidence>
<protein>
    <submittedName>
        <fullName evidence="2">Uncharacterized protein</fullName>
    </submittedName>
</protein>
<feature type="compositionally biased region" description="Polar residues" evidence="1">
    <location>
        <begin position="86"/>
        <end position="100"/>
    </location>
</feature>
<sequence>MKWLQGEGSPHTSERSLLTRSLSGDWSYRDEKIKNNEEKEWMFMKNYLNGFPSRKDSFSKNTSFLLDYSKIDDYLQFSREEIQFEGTQQNSSFSDANFNPESEGASPSIENEILQCNYSDTIDELLKLAQHEISEEEELSDDELLMNNFEFKENNHSDTPQNMYHHKNTTTQQPFENNVNYLESTKSIQWLWDTIFDIYEYCYHLFMNKGSQIITTPGYSTALIIHSMISTKYNIKIIVDMTWKAILKSVNSYKRTYESIAIFDKFLIGEYSLKAFYSFILHREFENQKSQYRPSQLETPSSACFFEEPLLTPRKSSIISEIIHQKRTKLGNIQEFNEVNHSPSILETISHSVITLDHVVTTIYKLLSKELVKIDEFKSVVSLSEFIAHLVNVKTCKLELIINELDPYIMTSNSIPASSTPTLSITNASPTRFPSSASNNHTVIEIMQNIETDHLIDNEIFSSSDMNDFNHNHEDEDVDALSKLENYLLQNPISPTPSSPKNSPKINNTYSLSECFDIILELHERIHQSIQTEQQLKDFESFLEERIHKLFMVKTHLQRSKDGRHIFTLLHDALIKIRTFITSCPVQSLRTRMLLRKIEDWKQQSQ</sequence>
<dbReference type="VEuPathDB" id="AmoebaDB:NF0070770"/>
<dbReference type="VEuPathDB" id="AmoebaDB:NfTy_029390"/>
<keyword evidence="3" id="KW-1185">Reference proteome</keyword>
<dbReference type="VEuPathDB" id="AmoebaDB:FDP41_013376"/>
<dbReference type="OrthoDB" id="10513965at2759"/>
<accession>A0A6A5C061</accession>
<name>A0A6A5C061_NAEFO</name>
<reference evidence="2 3" key="1">
    <citation type="journal article" date="2019" name="Sci. Rep.">
        <title>Nanopore sequencing improves the draft genome of the human pathogenic amoeba Naegleria fowleri.</title>
        <authorList>
            <person name="Liechti N."/>
            <person name="Schurch N."/>
            <person name="Bruggmann R."/>
            <person name="Wittwer M."/>
        </authorList>
    </citation>
    <scope>NUCLEOTIDE SEQUENCE [LARGE SCALE GENOMIC DNA]</scope>
    <source>
        <strain evidence="2 3">ATCC 30894</strain>
    </source>
</reference>
<evidence type="ECO:0000256" key="1">
    <source>
        <dbReference type="SAM" id="MobiDB-lite"/>
    </source>
</evidence>
<dbReference type="Proteomes" id="UP000444721">
    <property type="component" value="Unassembled WGS sequence"/>
</dbReference>
<dbReference type="GeneID" id="68120591"/>
<comment type="caution">
    <text evidence="2">The sequence shown here is derived from an EMBL/GenBank/DDBJ whole genome shotgun (WGS) entry which is preliminary data.</text>
</comment>
<dbReference type="VEuPathDB" id="AmoebaDB:NF0070780"/>
<feature type="region of interest" description="Disordered" evidence="1">
    <location>
        <begin position="86"/>
        <end position="106"/>
    </location>
</feature>